<dbReference type="PANTHER" id="PTHR15397">
    <property type="entry name" value="SODIUM-GLUCOSE COTRANSPORTER REGULATORY PROTEIN -RELATED"/>
    <property type="match status" value="1"/>
</dbReference>
<keyword evidence="13" id="KW-1185">Reference proteome</keyword>
<dbReference type="PANTHER" id="PTHR15397:SF3">
    <property type="entry name" value="DNA DAMAGE INDUCIBLE 1 HOMOLOG 2"/>
    <property type="match status" value="1"/>
</dbReference>
<dbReference type="InterPro" id="IPR029071">
    <property type="entry name" value="Ubiquitin-like_domsf"/>
</dbReference>
<evidence type="ECO:0000256" key="3">
    <source>
        <dbReference type="ARBA" id="ARBA00022448"/>
    </source>
</evidence>
<dbReference type="GO" id="GO:0006508">
    <property type="term" value="P:proteolysis"/>
    <property type="evidence" value="ECO:0007669"/>
    <property type="project" value="UniProtKB-KW"/>
</dbReference>
<keyword evidence="5" id="KW-0645">Protease</keyword>
<dbReference type="Gene3D" id="1.10.8.10">
    <property type="entry name" value="DNA helicase RuvA subunit, C-terminal domain"/>
    <property type="match status" value="1"/>
</dbReference>
<dbReference type="STRING" id="7395.A0A1A9VSD9"/>
<sequence length="433" mass="48310">MKITVTTLTDKIFFLDVSEDLELENFKAFCEVESGIKNSQMIVVFNGKPLLDNKKPLKFFGIKDGDCVMLQQVQRERTPRMDLADAAAIRNMDFSQINIPSSSANAGVGAGNSVRMGRLPSAGGPSVMDFNDSDEMNVNYDDDPATVRQMFLDNPESLALLKQNNPRLAEALLSGNLESFTRLLQEQINIRKERNAQRLRLIHADPFDEEAQRLIEEEIKQKNIQENMAAALEYNPEIFGTVIMLYINCKVNGVPVKAFVDSGAQTTIMSSACAKRCNLQIENDYLASSFSVLEQQPMDVLLGLDMLKRHQCNIDLQRDVLRIGTTGTETPFLPENELPDCARLSTSSEEELKALEISAREAEAHALQKAIEQTNPSHKSGNTISNQDNFSEGDVSDLVRMGYQRDDVITELRRHNGNKNQATAALLAKSLKF</sequence>
<dbReference type="InterPro" id="IPR019103">
    <property type="entry name" value="Peptidase_aspartic_DDI1-type"/>
</dbReference>
<dbReference type="InterPro" id="IPR057273">
    <property type="entry name" value="Ddi1/2_HDD"/>
</dbReference>
<proteinExistence type="inferred from homology"/>
<dbReference type="SUPFAM" id="SSF46934">
    <property type="entry name" value="UBA-like"/>
    <property type="match status" value="1"/>
</dbReference>
<dbReference type="InterPro" id="IPR000626">
    <property type="entry name" value="Ubiquitin-like_dom"/>
</dbReference>
<evidence type="ECO:0000256" key="7">
    <source>
        <dbReference type="ARBA" id="ARBA00022801"/>
    </source>
</evidence>
<dbReference type="Proteomes" id="UP000078200">
    <property type="component" value="Unassembled WGS sequence"/>
</dbReference>
<evidence type="ECO:0000256" key="2">
    <source>
        <dbReference type="ARBA" id="ARBA00009136"/>
    </source>
</evidence>
<feature type="region of interest" description="Disordered" evidence="9">
    <location>
        <begin position="372"/>
        <end position="391"/>
    </location>
</feature>
<reference evidence="12" key="1">
    <citation type="submission" date="2020-05" db="UniProtKB">
        <authorList>
            <consortium name="EnsemblMetazoa"/>
        </authorList>
    </citation>
    <scope>IDENTIFICATION</scope>
    <source>
        <strain evidence="12">TTRI</strain>
    </source>
</reference>
<dbReference type="InterPro" id="IPR015940">
    <property type="entry name" value="UBA"/>
</dbReference>
<dbReference type="EnsemblMetazoa" id="GAUT045964-RA">
    <property type="protein sequence ID" value="GAUT045964-PA"/>
    <property type="gene ID" value="GAUT045964"/>
</dbReference>
<dbReference type="PROSITE" id="PS50030">
    <property type="entry name" value="UBA"/>
    <property type="match status" value="1"/>
</dbReference>
<dbReference type="InterPro" id="IPR021109">
    <property type="entry name" value="Peptidase_aspartic_dom_sf"/>
</dbReference>
<evidence type="ECO:0000256" key="6">
    <source>
        <dbReference type="ARBA" id="ARBA00022750"/>
    </source>
</evidence>
<accession>A0A1A9VSD9</accession>
<organism evidence="12 13">
    <name type="scientific">Glossina austeni</name>
    <name type="common">Savannah tsetse fly</name>
    <dbReference type="NCBI Taxonomy" id="7395"/>
    <lineage>
        <taxon>Eukaryota</taxon>
        <taxon>Metazoa</taxon>
        <taxon>Ecdysozoa</taxon>
        <taxon>Arthropoda</taxon>
        <taxon>Hexapoda</taxon>
        <taxon>Insecta</taxon>
        <taxon>Pterygota</taxon>
        <taxon>Neoptera</taxon>
        <taxon>Endopterygota</taxon>
        <taxon>Diptera</taxon>
        <taxon>Brachycera</taxon>
        <taxon>Muscomorpha</taxon>
        <taxon>Hippoboscoidea</taxon>
        <taxon>Glossinidae</taxon>
        <taxon>Glossina</taxon>
    </lineage>
</organism>
<evidence type="ECO:0000313" key="12">
    <source>
        <dbReference type="EnsemblMetazoa" id="GAUT045964-PA"/>
    </source>
</evidence>
<dbReference type="Gene3D" id="2.40.70.10">
    <property type="entry name" value="Acid Proteases"/>
    <property type="match status" value="2"/>
</dbReference>
<comment type="similarity">
    <text evidence="2">Belongs to the DDI1 family.</text>
</comment>
<dbReference type="Gene3D" id="3.10.20.90">
    <property type="entry name" value="Phosphatidylinositol 3-kinase Catalytic Subunit, Chain A, domain 1"/>
    <property type="match status" value="1"/>
</dbReference>
<dbReference type="GO" id="GO:0004190">
    <property type="term" value="F:aspartic-type endopeptidase activity"/>
    <property type="evidence" value="ECO:0007669"/>
    <property type="project" value="UniProtKB-KW"/>
</dbReference>
<keyword evidence="4" id="KW-0963">Cytoplasm</keyword>
<comment type="subcellular location">
    <subcellularLocation>
        <location evidence="1">Cytoplasm</location>
    </subcellularLocation>
</comment>
<dbReference type="InterPro" id="IPR009060">
    <property type="entry name" value="UBA-like_sf"/>
</dbReference>
<dbReference type="CDD" id="cd01796">
    <property type="entry name" value="Ubl_Ddi1_like"/>
    <property type="match status" value="1"/>
</dbReference>
<evidence type="ECO:0000259" key="11">
    <source>
        <dbReference type="PROSITE" id="PS50053"/>
    </source>
</evidence>
<keyword evidence="6" id="KW-0064">Aspartyl protease</keyword>
<keyword evidence="8" id="KW-0653">Protein transport</keyword>
<dbReference type="SUPFAM" id="SSF50630">
    <property type="entry name" value="Acid proteases"/>
    <property type="match status" value="1"/>
</dbReference>
<dbReference type="GO" id="GO:0005737">
    <property type="term" value="C:cytoplasm"/>
    <property type="evidence" value="ECO:0007669"/>
    <property type="project" value="UniProtKB-SubCell"/>
</dbReference>
<keyword evidence="3" id="KW-0813">Transport</keyword>
<evidence type="ECO:0000256" key="5">
    <source>
        <dbReference type="ARBA" id="ARBA00022670"/>
    </source>
</evidence>
<dbReference type="InterPro" id="IPR033882">
    <property type="entry name" value="DDI1_N"/>
</dbReference>
<evidence type="ECO:0000313" key="13">
    <source>
        <dbReference type="Proteomes" id="UP000078200"/>
    </source>
</evidence>
<evidence type="ECO:0000256" key="1">
    <source>
        <dbReference type="ARBA" id="ARBA00004496"/>
    </source>
</evidence>
<dbReference type="GO" id="GO:0015031">
    <property type="term" value="P:protein transport"/>
    <property type="evidence" value="ECO:0007669"/>
    <property type="project" value="UniProtKB-KW"/>
</dbReference>
<name>A0A1A9VSD9_GLOAU</name>
<dbReference type="Pfam" id="PF24669">
    <property type="entry name" value="Ddi2_HDD"/>
    <property type="match status" value="1"/>
</dbReference>
<protein>
    <recommendedName>
        <fullName evidence="14">UBA domain-containing protein</fullName>
    </recommendedName>
</protein>
<dbReference type="PROSITE" id="PS50053">
    <property type="entry name" value="UBIQUITIN_2"/>
    <property type="match status" value="1"/>
</dbReference>
<feature type="domain" description="UBA" evidence="10">
    <location>
        <begin position="389"/>
        <end position="429"/>
    </location>
</feature>
<evidence type="ECO:0008006" key="14">
    <source>
        <dbReference type="Google" id="ProtNLM"/>
    </source>
</evidence>
<keyword evidence="7" id="KW-0378">Hydrolase</keyword>
<dbReference type="Pfam" id="PF00240">
    <property type="entry name" value="ubiquitin"/>
    <property type="match status" value="1"/>
</dbReference>
<evidence type="ECO:0000256" key="4">
    <source>
        <dbReference type="ARBA" id="ARBA00022490"/>
    </source>
</evidence>
<dbReference type="Pfam" id="PF09668">
    <property type="entry name" value="Asp_protease"/>
    <property type="match status" value="1"/>
</dbReference>
<evidence type="ECO:0000256" key="8">
    <source>
        <dbReference type="ARBA" id="ARBA00022927"/>
    </source>
</evidence>
<feature type="domain" description="Ubiquitin-like" evidence="11">
    <location>
        <begin position="1"/>
        <end position="70"/>
    </location>
</feature>
<evidence type="ECO:0000256" key="9">
    <source>
        <dbReference type="SAM" id="MobiDB-lite"/>
    </source>
</evidence>
<dbReference type="AlphaFoldDB" id="A0A1A9VSD9"/>
<dbReference type="CDD" id="cd05479">
    <property type="entry name" value="RP_DDI"/>
    <property type="match status" value="1"/>
</dbReference>
<dbReference type="VEuPathDB" id="VectorBase:GAUT045964"/>
<feature type="compositionally biased region" description="Polar residues" evidence="9">
    <location>
        <begin position="372"/>
        <end position="390"/>
    </location>
</feature>
<dbReference type="SUPFAM" id="SSF54236">
    <property type="entry name" value="Ubiquitin-like"/>
    <property type="match status" value="1"/>
</dbReference>
<evidence type="ECO:0000259" key="10">
    <source>
        <dbReference type="PROSITE" id="PS50030"/>
    </source>
</evidence>